<feature type="compositionally biased region" description="Polar residues" evidence="1">
    <location>
        <begin position="24"/>
        <end position="64"/>
    </location>
</feature>
<dbReference type="Proteomes" id="UP000054477">
    <property type="component" value="Unassembled WGS sequence"/>
</dbReference>
<gene>
    <name evidence="2" type="ORF">K443DRAFT_684574</name>
</gene>
<dbReference type="EMBL" id="KN838845">
    <property type="protein sequence ID" value="KIJ93422.1"/>
    <property type="molecule type" value="Genomic_DNA"/>
</dbReference>
<accession>A0A0C9XB03</accession>
<feature type="compositionally biased region" description="Acidic residues" evidence="1">
    <location>
        <begin position="75"/>
        <end position="93"/>
    </location>
</feature>
<sequence>MQRNHAPAAGIAVSAANAKAFSLTKPSQEPQHLQNHSSTFNSPTPHTVTLSTISGLEFPNSRNFSNESDGSSESSSDDLSDMEEESDPEDPEIMQDAGDPAEAIPRGMRILEQIDLQIREAELELGQQLLACKEPYHRLCSLMEHSHLVRQSLDKITSGVGREEFHQIREHYRFQHNLQNERHQTVLHPDPEIRKKHDNAAMIARAFLGNPAAVLLDVLKTEVYTVIMP</sequence>
<reference evidence="2 3" key="1">
    <citation type="submission" date="2014-04" db="EMBL/GenBank/DDBJ databases">
        <authorList>
            <consortium name="DOE Joint Genome Institute"/>
            <person name="Kuo A."/>
            <person name="Kohler A."/>
            <person name="Nagy L.G."/>
            <person name="Floudas D."/>
            <person name="Copeland A."/>
            <person name="Barry K.W."/>
            <person name="Cichocki N."/>
            <person name="Veneault-Fourrey C."/>
            <person name="LaButti K."/>
            <person name="Lindquist E.A."/>
            <person name="Lipzen A."/>
            <person name="Lundell T."/>
            <person name="Morin E."/>
            <person name="Murat C."/>
            <person name="Sun H."/>
            <person name="Tunlid A."/>
            <person name="Henrissat B."/>
            <person name="Grigoriev I.V."/>
            <person name="Hibbett D.S."/>
            <person name="Martin F."/>
            <person name="Nordberg H.P."/>
            <person name="Cantor M.N."/>
            <person name="Hua S.X."/>
        </authorList>
    </citation>
    <scope>NUCLEOTIDE SEQUENCE [LARGE SCALE GENOMIC DNA]</scope>
    <source>
        <strain evidence="2 3">LaAM-08-1</strain>
    </source>
</reference>
<dbReference type="HOGENOM" id="CLU_1209999_0_0_1"/>
<feature type="compositionally biased region" description="Low complexity" evidence="1">
    <location>
        <begin position="65"/>
        <end position="74"/>
    </location>
</feature>
<evidence type="ECO:0000256" key="1">
    <source>
        <dbReference type="SAM" id="MobiDB-lite"/>
    </source>
</evidence>
<evidence type="ECO:0000313" key="2">
    <source>
        <dbReference type="EMBL" id="KIJ93422.1"/>
    </source>
</evidence>
<dbReference type="AlphaFoldDB" id="A0A0C9XB03"/>
<name>A0A0C9XB03_9AGAR</name>
<evidence type="ECO:0000313" key="3">
    <source>
        <dbReference type="Proteomes" id="UP000054477"/>
    </source>
</evidence>
<organism evidence="2 3">
    <name type="scientific">Laccaria amethystina LaAM-08-1</name>
    <dbReference type="NCBI Taxonomy" id="1095629"/>
    <lineage>
        <taxon>Eukaryota</taxon>
        <taxon>Fungi</taxon>
        <taxon>Dikarya</taxon>
        <taxon>Basidiomycota</taxon>
        <taxon>Agaricomycotina</taxon>
        <taxon>Agaricomycetes</taxon>
        <taxon>Agaricomycetidae</taxon>
        <taxon>Agaricales</taxon>
        <taxon>Agaricineae</taxon>
        <taxon>Hydnangiaceae</taxon>
        <taxon>Laccaria</taxon>
    </lineage>
</organism>
<protein>
    <submittedName>
        <fullName evidence="2">Uncharacterized protein</fullName>
    </submittedName>
</protein>
<feature type="region of interest" description="Disordered" evidence="1">
    <location>
        <begin position="21"/>
        <end position="99"/>
    </location>
</feature>
<reference evidence="3" key="2">
    <citation type="submission" date="2015-01" db="EMBL/GenBank/DDBJ databases">
        <title>Evolutionary Origins and Diversification of the Mycorrhizal Mutualists.</title>
        <authorList>
            <consortium name="DOE Joint Genome Institute"/>
            <consortium name="Mycorrhizal Genomics Consortium"/>
            <person name="Kohler A."/>
            <person name="Kuo A."/>
            <person name="Nagy L.G."/>
            <person name="Floudas D."/>
            <person name="Copeland A."/>
            <person name="Barry K.W."/>
            <person name="Cichocki N."/>
            <person name="Veneault-Fourrey C."/>
            <person name="LaButti K."/>
            <person name="Lindquist E.A."/>
            <person name="Lipzen A."/>
            <person name="Lundell T."/>
            <person name="Morin E."/>
            <person name="Murat C."/>
            <person name="Riley R."/>
            <person name="Ohm R."/>
            <person name="Sun H."/>
            <person name="Tunlid A."/>
            <person name="Henrissat B."/>
            <person name="Grigoriev I.V."/>
            <person name="Hibbett D.S."/>
            <person name="Martin F."/>
        </authorList>
    </citation>
    <scope>NUCLEOTIDE SEQUENCE [LARGE SCALE GENOMIC DNA]</scope>
    <source>
        <strain evidence="3">LaAM-08-1</strain>
    </source>
</reference>
<proteinExistence type="predicted"/>
<keyword evidence="3" id="KW-1185">Reference proteome</keyword>